<dbReference type="RefSeq" id="WP_310521016.1">
    <property type="nucleotide sequence ID" value="NZ_BAABBS010000001.1"/>
</dbReference>
<comment type="similarity">
    <text evidence="1">Belongs to the universal stress protein A family.</text>
</comment>
<evidence type="ECO:0000256" key="1">
    <source>
        <dbReference type="ARBA" id="ARBA00008791"/>
    </source>
</evidence>
<evidence type="ECO:0000313" key="4">
    <source>
        <dbReference type="Proteomes" id="UP001260072"/>
    </source>
</evidence>
<dbReference type="InterPro" id="IPR014729">
    <property type="entry name" value="Rossmann-like_a/b/a_fold"/>
</dbReference>
<organism evidence="3 4">
    <name type="scientific">Agromyces indicus</name>
    <dbReference type="NCBI Taxonomy" id="758919"/>
    <lineage>
        <taxon>Bacteria</taxon>
        <taxon>Bacillati</taxon>
        <taxon>Actinomycetota</taxon>
        <taxon>Actinomycetes</taxon>
        <taxon>Micrococcales</taxon>
        <taxon>Microbacteriaceae</taxon>
        <taxon>Agromyces</taxon>
    </lineage>
</organism>
<proteinExistence type="inferred from homology"/>
<dbReference type="InterPro" id="IPR006015">
    <property type="entry name" value="Universal_stress_UspA"/>
</dbReference>
<evidence type="ECO:0000313" key="3">
    <source>
        <dbReference type="EMBL" id="MDR5692616.1"/>
    </source>
</evidence>
<accession>A0ABU1FMD7</accession>
<gene>
    <name evidence="3" type="ORF">RH861_11140</name>
</gene>
<feature type="domain" description="UspA" evidence="2">
    <location>
        <begin position="148"/>
        <end position="268"/>
    </location>
</feature>
<name>A0ABU1FMD7_9MICO</name>
<sequence>MHETTVVGWDASETAERALEWAIARAEMQAEGRRRLRLVRAVDDTGLAGDDDETRAELQRAEVDVAERAERIRAEHPGLEVEAAAVRGEPGDVLADRTGDDSLVVVGAENGRTDEYWHSSRLGPRLAGAADGPVAVIPVGDVLERSGVMVAVDHGAAAERLCRLAADYAAKRGETLHAVHVGARTHDVAQDTEVVDHALAPALADHPDLAVERHVDSGPTAPALLRRAREHATVFVGSRQLGTVRRMFLGSVSHALVTNARCATIVVPPVSGLHSEDDATRA</sequence>
<feature type="domain" description="UspA" evidence="2">
    <location>
        <begin position="2"/>
        <end position="112"/>
    </location>
</feature>
<dbReference type="Gene3D" id="3.40.50.620">
    <property type="entry name" value="HUPs"/>
    <property type="match status" value="2"/>
</dbReference>
<dbReference type="InterPro" id="IPR006016">
    <property type="entry name" value="UspA"/>
</dbReference>
<keyword evidence="4" id="KW-1185">Reference proteome</keyword>
<protein>
    <submittedName>
        <fullName evidence="3">Universal stress protein</fullName>
    </submittedName>
</protein>
<comment type="caution">
    <text evidence="3">The sequence shown here is derived from an EMBL/GenBank/DDBJ whole genome shotgun (WGS) entry which is preliminary data.</text>
</comment>
<evidence type="ECO:0000259" key="2">
    <source>
        <dbReference type="Pfam" id="PF00582"/>
    </source>
</evidence>
<dbReference type="Pfam" id="PF00582">
    <property type="entry name" value="Usp"/>
    <property type="match status" value="2"/>
</dbReference>
<dbReference type="EMBL" id="JAVKGS010000003">
    <property type="protein sequence ID" value="MDR5692616.1"/>
    <property type="molecule type" value="Genomic_DNA"/>
</dbReference>
<dbReference type="SUPFAM" id="SSF52402">
    <property type="entry name" value="Adenine nucleotide alpha hydrolases-like"/>
    <property type="match status" value="2"/>
</dbReference>
<dbReference type="PRINTS" id="PR01438">
    <property type="entry name" value="UNVRSLSTRESS"/>
</dbReference>
<dbReference type="Proteomes" id="UP001260072">
    <property type="component" value="Unassembled WGS sequence"/>
</dbReference>
<dbReference type="PANTHER" id="PTHR46268">
    <property type="entry name" value="STRESS RESPONSE PROTEIN NHAX"/>
    <property type="match status" value="1"/>
</dbReference>
<dbReference type="PANTHER" id="PTHR46268:SF6">
    <property type="entry name" value="UNIVERSAL STRESS PROTEIN UP12"/>
    <property type="match status" value="1"/>
</dbReference>
<reference evidence="4" key="1">
    <citation type="submission" date="2023-07" db="EMBL/GenBank/DDBJ databases">
        <title>Description of three actinobacteria isolated from air of manufacturing shop in a pharmaceutical factory.</title>
        <authorList>
            <person name="Zhang D.-F."/>
        </authorList>
    </citation>
    <scope>NUCLEOTIDE SEQUENCE [LARGE SCALE GENOMIC DNA]</scope>
    <source>
        <strain evidence="4">CCTCC AB 2011122</strain>
    </source>
</reference>